<accession>A0ABW6BX17</accession>
<reference evidence="2" key="1">
    <citation type="journal article" date="2019" name="Int. J. Syst. Evol. Microbiol.">
        <title>The Global Catalogue of Microorganisms (GCM) 10K type strain sequencing project: providing services to taxonomists for standard genome sequencing and annotation.</title>
        <authorList>
            <consortium name="The Broad Institute Genomics Platform"/>
            <consortium name="The Broad Institute Genome Sequencing Center for Infectious Disease"/>
            <person name="Wu L."/>
            <person name="Ma J."/>
        </authorList>
    </citation>
    <scope>NUCLEOTIDE SEQUENCE [LARGE SCALE GENOMIC DNA]</scope>
    <source>
        <strain evidence="2">KCTC 23984</strain>
    </source>
</reference>
<gene>
    <name evidence="1" type="ORF">ACFS7Z_14775</name>
</gene>
<proteinExistence type="predicted"/>
<evidence type="ECO:0000313" key="1">
    <source>
        <dbReference type="EMBL" id="MFD3001633.1"/>
    </source>
</evidence>
<organism evidence="1 2">
    <name type="scientific">Pontibacter toksunensis</name>
    <dbReference type="NCBI Taxonomy" id="1332631"/>
    <lineage>
        <taxon>Bacteria</taxon>
        <taxon>Pseudomonadati</taxon>
        <taxon>Bacteroidota</taxon>
        <taxon>Cytophagia</taxon>
        <taxon>Cytophagales</taxon>
        <taxon>Hymenobacteraceae</taxon>
        <taxon>Pontibacter</taxon>
    </lineage>
</organism>
<dbReference type="Proteomes" id="UP001597641">
    <property type="component" value="Unassembled WGS sequence"/>
</dbReference>
<name>A0ABW6BX17_9BACT</name>
<dbReference type="RefSeq" id="WP_377485920.1">
    <property type="nucleotide sequence ID" value="NZ_JBHUOX010000010.1"/>
</dbReference>
<comment type="caution">
    <text evidence="1">The sequence shown here is derived from an EMBL/GenBank/DDBJ whole genome shotgun (WGS) entry which is preliminary data.</text>
</comment>
<sequence length="105" mass="11675">MGTSEKTPARFGLDSQKPIQLTPCLLIFSLWATIPCLHKSDSTTQQAEQSRQQLHGILMQAPAMICIFEGPQHVFKLVNPPYQRLEGERPLLGRPIAEAIPEQPG</sequence>
<keyword evidence="2" id="KW-1185">Reference proteome</keyword>
<evidence type="ECO:0000313" key="2">
    <source>
        <dbReference type="Proteomes" id="UP001597641"/>
    </source>
</evidence>
<dbReference type="EMBL" id="JBHUOX010000010">
    <property type="protein sequence ID" value="MFD3001633.1"/>
    <property type="molecule type" value="Genomic_DNA"/>
</dbReference>
<dbReference type="Gene3D" id="3.30.450.20">
    <property type="entry name" value="PAS domain"/>
    <property type="match status" value="1"/>
</dbReference>
<protein>
    <recommendedName>
        <fullName evidence="3">PAS domain-containing protein</fullName>
    </recommendedName>
</protein>
<evidence type="ECO:0008006" key="3">
    <source>
        <dbReference type="Google" id="ProtNLM"/>
    </source>
</evidence>